<organism evidence="3 4">
    <name type="scientific">Xanthobacter autotrophicus</name>
    <dbReference type="NCBI Taxonomy" id="280"/>
    <lineage>
        <taxon>Bacteria</taxon>
        <taxon>Pseudomonadati</taxon>
        <taxon>Pseudomonadota</taxon>
        <taxon>Alphaproteobacteria</taxon>
        <taxon>Hyphomicrobiales</taxon>
        <taxon>Xanthobacteraceae</taxon>
        <taxon>Xanthobacter</taxon>
    </lineage>
</organism>
<keyword evidence="3" id="KW-0966">Cell projection</keyword>
<evidence type="ECO:0000256" key="2">
    <source>
        <dbReference type="SAM" id="MobiDB-lite"/>
    </source>
</evidence>
<reference evidence="3 4" key="1">
    <citation type="submission" date="2019-05" db="EMBL/GenBank/DDBJ databases">
        <authorList>
            <person name="Zhou X."/>
        </authorList>
    </citation>
    <scope>NUCLEOTIDE SEQUENCE [LARGE SCALE GENOMIC DNA]</scope>
    <source>
        <strain evidence="3 4">DSM 432</strain>
    </source>
</reference>
<dbReference type="AlphaFoldDB" id="A0A6C1KG49"/>
<keyword evidence="3" id="KW-0282">Flagellum</keyword>
<evidence type="ECO:0000313" key="3">
    <source>
        <dbReference type="EMBL" id="TLX42537.1"/>
    </source>
</evidence>
<gene>
    <name evidence="3" type="ORF">FBQ73_12920</name>
</gene>
<comment type="caution">
    <text evidence="3">The sequence shown here is derived from an EMBL/GenBank/DDBJ whole genome shotgun (WGS) entry which is preliminary data.</text>
</comment>
<proteinExistence type="predicted"/>
<keyword evidence="3" id="KW-0969">Cilium</keyword>
<protein>
    <submittedName>
        <fullName evidence="3">Flagellar export protein FliJ</fullName>
    </submittedName>
</protein>
<feature type="compositionally biased region" description="Basic and acidic residues" evidence="2">
    <location>
        <begin position="107"/>
        <end position="118"/>
    </location>
</feature>
<evidence type="ECO:0000256" key="1">
    <source>
        <dbReference type="SAM" id="Coils"/>
    </source>
</evidence>
<feature type="coiled-coil region" evidence="1">
    <location>
        <begin position="29"/>
        <end position="105"/>
    </location>
</feature>
<sequence>MKSRDPLIRAKRFQIDDARRRLGQIDTMIAEFERMAHDLDRDITAEEERSGISDPRHFAYPPLALAARNRRDNLQRSAQDLKVQQEAARATLADAEADLALVEAAGEMDRAGRVEVPGRRPPLRPGETARH</sequence>
<dbReference type="OrthoDB" id="7871364at2"/>
<dbReference type="Proteomes" id="UP000305131">
    <property type="component" value="Unassembled WGS sequence"/>
</dbReference>
<accession>A0A6C1KG49</accession>
<feature type="region of interest" description="Disordered" evidence="2">
    <location>
        <begin position="107"/>
        <end position="131"/>
    </location>
</feature>
<evidence type="ECO:0000313" key="4">
    <source>
        <dbReference type="Proteomes" id="UP000305131"/>
    </source>
</evidence>
<keyword evidence="1" id="KW-0175">Coiled coil</keyword>
<name>A0A6C1KG49_XANAU</name>
<dbReference type="EMBL" id="VAUP01000028">
    <property type="protein sequence ID" value="TLX42537.1"/>
    <property type="molecule type" value="Genomic_DNA"/>
</dbReference>
<dbReference type="RefSeq" id="WP_138399898.1">
    <property type="nucleotide sequence ID" value="NZ_JBAFVI010000008.1"/>
</dbReference>
<dbReference type="GeneID" id="95774359"/>